<dbReference type="Proteomes" id="UP000235916">
    <property type="component" value="Unassembled WGS sequence"/>
</dbReference>
<dbReference type="Gene3D" id="2.60.40.1110">
    <property type="match status" value="2"/>
</dbReference>
<dbReference type="SUPFAM" id="SSF51011">
    <property type="entry name" value="Glycosyl hydrolase domain"/>
    <property type="match status" value="1"/>
</dbReference>
<feature type="domain" description="Pullulanase carbohydrate-binding module 41" evidence="6">
    <location>
        <begin position="170"/>
        <end position="294"/>
    </location>
</feature>
<dbReference type="SUPFAM" id="SSF51445">
    <property type="entry name" value="(Trans)glycosidases"/>
    <property type="match status" value="1"/>
</dbReference>
<dbReference type="Gene3D" id="2.60.40.1180">
    <property type="entry name" value="Golgi alpha-mannosidase II"/>
    <property type="match status" value="1"/>
</dbReference>
<comment type="caution">
    <text evidence="9">The sequence shown here is derived from an EMBL/GenBank/DDBJ whole genome shotgun (WGS) entry which is preliminary data.</text>
</comment>
<gene>
    <name evidence="9" type="ORF">C1O66_14130</name>
</gene>
<dbReference type="Gene3D" id="2.60.40.1130">
    <property type="entry name" value="Rab geranylgeranyltransferase alpha-subunit, insert domain"/>
    <property type="match status" value="1"/>
</dbReference>
<dbReference type="AlphaFoldDB" id="A0A2N8L249"/>
<dbReference type="Pfam" id="PF03714">
    <property type="entry name" value="PUD"/>
    <property type="match status" value="2"/>
</dbReference>
<dbReference type="InterPro" id="IPR004193">
    <property type="entry name" value="Glyco_hydro_13_N"/>
</dbReference>
<dbReference type="PANTHER" id="PTHR43002">
    <property type="entry name" value="GLYCOGEN DEBRANCHING ENZYME"/>
    <property type="match status" value="1"/>
</dbReference>
<keyword evidence="3" id="KW-0378">Hydrolase</keyword>
<evidence type="ECO:0000313" key="10">
    <source>
        <dbReference type="Proteomes" id="UP000235916"/>
    </source>
</evidence>
<feature type="domain" description="Alpha-1,6-glucosidases pullulanase-type C-terminal" evidence="7">
    <location>
        <begin position="1011"/>
        <end position="1175"/>
    </location>
</feature>
<dbReference type="InterPro" id="IPR017853">
    <property type="entry name" value="GH"/>
</dbReference>
<protein>
    <submittedName>
        <fullName evidence="9">DUF3372 domain-containing protein</fullName>
    </submittedName>
</protein>
<dbReference type="InterPro" id="IPR024561">
    <property type="entry name" value="Pullul_strch_C"/>
</dbReference>
<dbReference type="InterPro" id="IPR013783">
    <property type="entry name" value="Ig-like_fold"/>
</dbReference>
<evidence type="ECO:0000256" key="4">
    <source>
        <dbReference type="ARBA" id="ARBA00023295"/>
    </source>
</evidence>
<dbReference type="GO" id="GO:0005975">
    <property type="term" value="P:carbohydrate metabolic process"/>
    <property type="evidence" value="ECO:0007669"/>
    <property type="project" value="InterPro"/>
</dbReference>
<reference evidence="9 10" key="1">
    <citation type="submission" date="2018-01" db="EMBL/GenBank/DDBJ databases">
        <title>Draft genome sequence of Paucibacter aquatile CR182 isolated from freshwater of the Nakdong River.</title>
        <authorList>
            <person name="Choi A."/>
            <person name="Chung E.J."/>
        </authorList>
    </citation>
    <scope>NUCLEOTIDE SEQUENCE [LARGE SCALE GENOMIC DNA]</scope>
    <source>
        <strain evidence="9 10">CR182</strain>
    </source>
</reference>
<dbReference type="InterPro" id="IPR013784">
    <property type="entry name" value="Carb-bd-like_fold"/>
</dbReference>
<organism evidence="9 10">
    <name type="scientific">Kinneretia aquatilis</name>
    <dbReference type="NCBI Taxonomy" id="2070761"/>
    <lineage>
        <taxon>Bacteria</taxon>
        <taxon>Pseudomonadati</taxon>
        <taxon>Pseudomonadota</taxon>
        <taxon>Betaproteobacteria</taxon>
        <taxon>Burkholderiales</taxon>
        <taxon>Sphaerotilaceae</taxon>
        <taxon>Roseateles</taxon>
    </lineage>
</organism>
<feature type="domain" description="Pullulanase N2" evidence="8">
    <location>
        <begin position="307"/>
        <end position="427"/>
    </location>
</feature>
<dbReference type="CDD" id="cd10315">
    <property type="entry name" value="CBM41_pullulanase"/>
    <property type="match status" value="2"/>
</dbReference>
<dbReference type="InterPro" id="IPR005323">
    <property type="entry name" value="CBM41_pullulanase"/>
</dbReference>
<keyword evidence="10" id="KW-1185">Reference proteome</keyword>
<dbReference type="SUPFAM" id="SSF49452">
    <property type="entry name" value="Starch-binding domain-like"/>
    <property type="match status" value="2"/>
</dbReference>
<dbReference type="Pfam" id="PF17967">
    <property type="entry name" value="Pullulanase_N2"/>
    <property type="match status" value="1"/>
</dbReference>
<comment type="similarity">
    <text evidence="1">Belongs to the glycosyl hydrolase 13 family.</text>
</comment>
<proteinExistence type="inferred from homology"/>
<dbReference type="CDD" id="cd02860">
    <property type="entry name" value="E_set_Pullulanase"/>
    <property type="match status" value="1"/>
</dbReference>
<evidence type="ECO:0000259" key="6">
    <source>
        <dbReference type="Pfam" id="PF03714"/>
    </source>
</evidence>
<evidence type="ECO:0000259" key="5">
    <source>
        <dbReference type="Pfam" id="PF02922"/>
    </source>
</evidence>
<dbReference type="GO" id="GO:0030246">
    <property type="term" value="F:carbohydrate binding"/>
    <property type="evidence" value="ECO:0007669"/>
    <property type="project" value="InterPro"/>
</dbReference>
<dbReference type="SUPFAM" id="SSF81296">
    <property type="entry name" value="E set domains"/>
    <property type="match status" value="2"/>
</dbReference>
<dbReference type="Gene3D" id="2.60.40.10">
    <property type="entry name" value="Immunoglobulins"/>
    <property type="match status" value="1"/>
</dbReference>
<dbReference type="OrthoDB" id="9800174at2"/>
<dbReference type="Pfam" id="PF11852">
    <property type="entry name" value="Pullul_strch_C"/>
    <property type="match status" value="1"/>
</dbReference>
<dbReference type="Pfam" id="PF02922">
    <property type="entry name" value="CBM_48"/>
    <property type="match status" value="1"/>
</dbReference>
<evidence type="ECO:0000256" key="3">
    <source>
        <dbReference type="ARBA" id="ARBA00022801"/>
    </source>
</evidence>
<dbReference type="Gene3D" id="3.20.20.80">
    <property type="entry name" value="Glycosidases"/>
    <property type="match status" value="1"/>
</dbReference>
<dbReference type="InterPro" id="IPR040671">
    <property type="entry name" value="Pullulanase_N2"/>
</dbReference>
<keyword evidence="4" id="KW-0326">Glycosidase</keyword>
<keyword evidence="2" id="KW-0732">Signal</keyword>
<accession>A0A2N8L249</accession>
<dbReference type="EMBL" id="POSP01000003">
    <property type="protein sequence ID" value="PND39747.1"/>
    <property type="molecule type" value="Genomic_DNA"/>
</dbReference>
<evidence type="ECO:0000256" key="1">
    <source>
        <dbReference type="ARBA" id="ARBA00008061"/>
    </source>
</evidence>
<dbReference type="InterPro" id="IPR014756">
    <property type="entry name" value="Ig_E-set"/>
</dbReference>
<evidence type="ECO:0000313" key="9">
    <source>
        <dbReference type="EMBL" id="PND39747.1"/>
    </source>
</evidence>
<feature type="domain" description="Pullulanase carbohydrate-binding module 41" evidence="6">
    <location>
        <begin position="64"/>
        <end position="157"/>
    </location>
</feature>
<feature type="domain" description="Glycoside hydrolase family 13 N-terminal" evidence="5">
    <location>
        <begin position="438"/>
        <end position="525"/>
    </location>
</feature>
<evidence type="ECO:0000256" key="2">
    <source>
        <dbReference type="ARBA" id="ARBA00022729"/>
    </source>
</evidence>
<dbReference type="CDD" id="cd11341">
    <property type="entry name" value="AmyAc_Pullulanase_LD-like"/>
    <property type="match status" value="1"/>
</dbReference>
<evidence type="ECO:0000259" key="8">
    <source>
        <dbReference type="Pfam" id="PF17967"/>
    </source>
</evidence>
<name>A0A2N8L249_9BURK</name>
<sequence length="1176" mass="125513">MSQAAAAATAAAPEGLAGAGPRVIDANTTVLIPVPSVPATPAVQPSSRVKAAAARVATEAGTSLRVHYRRADGDTSGWQLHSWGAAQSPAWNGGWNASGSDDFGAIYDVPLAADSGTVGYLLHKGDWKDWGGADQSYVLKPGANEIWRVEGDNVTYTSNPLGLPVPNLHTVRVHYQRFDGGYSSWGLHLWNGSGLNVAALPAGLPIDQWGAPVAFNAMPGYAAGAGEIVFDIPVLNPRDDASRKALEFIIHGMAPNQNDKDGRDNNIRVDYAGLKIQNQVGEIWLVQQDATVYTAPPDLRSVSSSDARAVWLNRRLLQWPRVFAASAPAGTVVKLYHSATGQIVVAKDAPVSGADGAITLDAFSGNVPAAEALRFKYVAAGGVFQVREADLPRLPQLHTQQLVLVQENAAGQVQNASTAQIAGALDDLYSAAAEVNDYGATVKNGRTQFKLWAPTAQAVQVVVTAPSSNPFLSRSQTVDLQRDPATGAWSASLAGELNGRSYRYAVTVFVRGVGLVRSLVTDPYSLALTLGSQQSVVADLQSASFKPAGWDASQPPATVQATPDMSIYELHVRDFSVNDPTVPADKRGKYLAFAESNSNGMKHLRALAQSGLTDVHLLPVFDIASVPEKGCVTPNPSGSADGEAQQALVSATAGSDCFNWGYDPYHFTTPEGSYASSVADPAARVVEFRRMVQALNAAGLRVGMDMVYNHTSASGLNSASVLDKVVPGYYHRLNASGGIERSTCCENTAAENRMMAKLMIDSAIVWVRDYHISSLRFDIMGHHPRSVMVDLKAAVERASGRPVQILGEGWNFGEVANGARFVQADMLGLNGTGIGSFNPFIRDAVRGGSSFDSGNNQFANQGFINGLFYDANAFGGGKTRGDLMWHGDQIKASLAGSIRSYELQTSWDANLRLEQINVGGLPAGYVLEPGEVVNYVENHDNTSLFDNNVFKLPAGTSREDRARVQALGMAINAFSQGVAYFHAGVDTLRSKSMDRNSYDSGDWFNRLDWSYADNNFGVGLPPQRDNGDNWPLLRPLLADPLIKPAAADIAWTRDVFRDLLAIRKSSSLLRLRSAADIKARLKFHNTGSAQEATVLIGQIDGQGYAGAGFQELVYAINVDKQAKQLTVPGLLGHALQLHPVHLAVGAADARARQASFDAASGVLSLPARTAVVFVRP</sequence>
<dbReference type="InterPro" id="IPR013780">
    <property type="entry name" value="Glyco_hydro_b"/>
</dbReference>
<dbReference type="GO" id="GO:0004553">
    <property type="term" value="F:hydrolase activity, hydrolyzing O-glycosyl compounds"/>
    <property type="evidence" value="ECO:0007669"/>
    <property type="project" value="InterPro"/>
</dbReference>
<evidence type="ECO:0000259" key="7">
    <source>
        <dbReference type="Pfam" id="PF11852"/>
    </source>
</evidence>